<evidence type="ECO:0000313" key="2">
    <source>
        <dbReference type="Proteomes" id="UP000544054"/>
    </source>
</evidence>
<organism evidence="1 2">
    <name type="scientific">Chryseobacterium antibioticum</name>
    <dbReference type="NCBI Taxonomy" id="2728847"/>
    <lineage>
        <taxon>Bacteria</taxon>
        <taxon>Pseudomonadati</taxon>
        <taxon>Bacteroidota</taxon>
        <taxon>Flavobacteriia</taxon>
        <taxon>Flavobacteriales</taxon>
        <taxon>Weeksellaceae</taxon>
        <taxon>Chryseobacterium group</taxon>
        <taxon>Chryseobacterium</taxon>
    </lineage>
</organism>
<proteinExistence type="predicted"/>
<comment type="caution">
    <text evidence="1">The sequence shown here is derived from an EMBL/GenBank/DDBJ whole genome shotgun (WGS) entry which is preliminary data.</text>
</comment>
<accession>A0A7Y0AMX1</accession>
<name>A0A7Y0AMX1_9FLAO</name>
<sequence>MMKVSGFLFVIMILLFSCKEDEGSYHGGYYWVYGAGLKDMDRGEAVEGISEKWKIKSIDAGGCTIDGDITNKIKAANKKTFAAIEKEYGKHWMAAYDKDLHDFAMKKIDVMDVLITNKLFREELKKHYIEVYNVDKKVFELNNEGEFKVIVYNNELKYENKECFRLAVNTKNRTVNLIQ</sequence>
<reference evidence="1 2" key="1">
    <citation type="submission" date="2020-04" db="EMBL/GenBank/DDBJ databases">
        <title>Chryseobacterium sp. RP-3-3 sp. nov., isolated from Jeju soil.</title>
        <authorList>
            <person name="Dahal R.H."/>
        </authorList>
    </citation>
    <scope>NUCLEOTIDE SEQUENCE [LARGE SCALE GENOMIC DNA]</scope>
    <source>
        <strain evidence="1 2">RP-3-3</strain>
    </source>
</reference>
<dbReference type="PROSITE" id="PS51257">
    <property type="entry name" value="PROKAR_LIPOPROTEIN"/>
    <property type="match status" value="1"/>
</dbReference>
<protein>
    <recommendedName>
        <fullName evidence="3">Lipoprotein</fullName>
    </recommendedName>
</protein>
<dbReference type="AlphaFoldDB" id="A0A7Y0AMX1"/>
<dbReference type="Proteomes" id="UP000544054">
    <property type="component" value="Unassembled WGS sequence"/>
</dbReference>
<dbReference type="RefSeq" id="WP_169234693.1">
    <property type="nucleotide sequence ID" value="NZ_JABBGI010000011.1"/>
</dbReference>
<evidence type="ECO:0000313" key="1">
    <source>
        <dbReference type="EMBL" id="NML70160.1"/>
    </source>
</evidence>
<keyword evidence="2" id="KW-1185">Reference proteome</keyword>
<evidence type="ECO:0008006" key="3">
    <source>
        <dbReference type="Google" id="ProtNLM"/>
    </source>
</evidence>
<gene>
    <name evidence="1" type="ORF">HHL23_10165</name>
</gene>
<dbReference type="EMBL" id="JABBGI010000011">
    <property type="protein sequence ID" value="NML70160.1"/>
    <property type="molecule type" value="Genomic_DNA"/>
</dbReference>